<evidence type="ECO:0000259" key="1">
    <source>
        <dbReference type="Pfam" id="PF13185"/>
    </source>
</evidence>
<protein>
    <submittedName>
        <fullName evidence="2">GAF domain-containing protein</fullName>
    </submittedName>
</protein>
<proteinExistence type="predicted"/>
<name>A0A315ZTE7_9ACTN</name>
<evidence type="ECO:0000313" key="3">
    <source>
        <dbReference type="Proteomes" id="UP000245469"/>
    </source>
</evidence>
<dbReference type="EMBL" id="QGDQ01000028">
    <property type="protein sequence ID" value="PWJ48836.1"/>
    <property type="molecule type" value="Genomic_DNA"/>
</dbReference>
<feature type="domain" description="GAF" evidence="1">
    <location>
        <begin position="22"/>
        <end position="170"/>
    </location>
</feature>
<accession>A0A315ZTE7</accession>
<dbReference type="InterPro" id="IPR029016">
    <property type="entry name" value="GAF-like_dom_sf"/>
</dbReference>
<dbReference type="Pfam" id="PF13185">
    <property type="entry name" value="GAF_2"/>
    <property type="match status" value="1"/>
</dbReference>
<gene>
    <name evidence="2" type="ORF">BXY45_12838</name>
</gene>
<dbReference type="RefSeq" id="WP_109775945.1">
    <property type="nucleotide sequence ID" value="NZ_QGDQ01000028.1"/>
</dbReference>
<dbReference type="OrthoDB" id="5189847at2"/>
<dbReference type="Proteomes" id="UP000245469">
    <property type="component" value="Unassembled WGS sequence"/>
</dbReference>
<dbReference type="InterPro" id="IPR003018">
    <property type="entry name" value="GAF"/>
</dbReference>
<dbReference type="SUPFAM" id="SSF55781">
    <property type="entry name" value="GAF domain-like"/>
    <property type="match status" value="1"/>
</dbReference>
<dbReference type="Gene3D" id="3.30.450.40">
    <property type="match status" value="1"/>
</dbReference>
<evidence type="ECO:0000313" key="2">
    <source>
        <dbReference type="EMBL" id="PWJ48836.1"/>
    </source>
</evidence>
<dbReference type="AlphaFoldDB" id="A0A315ZTE7"/>
<reference evidence="2 3" key="1">
    <citation type="submission" date="2018-03" db="EMBL/GenBank/DDBJ databases">
        <title>Genomic Encyclopedia of Archaeal and Bacterial Type Strains, Phase II (KMG-II): from individual species to whole genera.</title>
        <authorList>
            <person name="Goeker M."/>
        </authorList>
    </citation>
    <scope>NUCLEOTIDE SEQUENCE [LARGE SCALE GENOMIC DNA]</scope>
    <source>
        <strain evidence="2 3">DSM 44889</strain>
    </source>
</reference>
<organism evidence="2 3">
    <name type="scientific">Quadrisphaera granulorum</name>
    <dbReference type="NCBI Taxonomy" id="317664"/>
    <lineage>
        <taxon>Bacteria</taxon>
        <taxon>Bacillati</taxon>
        <taxon>Actinomycetota</taxon>
        <taxon>Actinomycetes</taxon>
        <taxon>Kineosporiales</taxon>
        <taxon>Kineosporiaceae</taxon>
        <taxon>Quadrisphaera</taxon>
    </lineage>
</organism>
<comment type="caution">
    <text evidence="2">The sequence shown here is derived from an EMBL/GenBank/DDBJ whole genome shotgun (WGS) entry which is preliminary data.</text>
</comment>
<keyword evidence="3" id="KW-1185">Reference proteome</keyword>
<sequence length="176" mass="19243">MSTTAALDWLAGRVSSTRDIGLRGVLQELVEHLSMASGEAVTLRRLSDDGQRLVPVAWFHPDPNARAAIGKIMSHTTDLSDAGLWRPVVENLRPTRWHLPPGTAAAEATAEQVEWSQRYPLRAVMCAPVLGRDGELLGGAALLRFGRDAAFTDDDEAMLVFFTEQVADLLVLLDVR</sequence>